<feature type="transmembrane region" description="Helical" evidence="1">
    <location>
        <begin position="28"/>
        <end position="45"/>
    </location>
</feature>
<evidence type="ECO:0000313" key="2">
    <source>
        <dbReference type="EMBL" id="SET64117.1"/>
    </source>
</evidence>
<dbReference type="EMBL" id="FOHE01000018">
    <property type="protein sequence ID" value="SET64117.1"/>
    <property type="molecule type" value="Genomic_DNA"/>
</dbReference>
<feature type="transmembrane region" description="Helical" evidence="1">
    <location>
        <begin position="57"/>
        <end position="75"/>
    </location>
</feature>
<feature type="transmembrane region" description="Helical" evidence="1">
    <location>
        <begin position="134"/>
        <end position="154"/>
    </location>
</feature>
<reference evidence="2 3" key="1">
    <citation type="submission" date="2016-10" db="EMBL/GenBank/DDBJ databases">
        <authorList>
            <person name="de Groot N.N."/>
        </authorList>
    </citation>
    <scope>NUCLEOTIDE SEQUENCE [LARGE SCALE GENOMIC DNA]</scope>
    <source>
        <strain evidence="2 3">IBRC-M 10780</strain>
    </source>
</reference>
<accession>A0A1I0G0M9</accession>
<evidence type="ECO:0000256" key="1">
    <source>
        <dbReference type="SAM" id="Phobius"/>
    </source>
</evidence>
<sequence length="183" mass="21045">MINIFFGFLFIFFKTNLSFLDIGITYSITNVIGYISIFFGLKELGREHKRLVKLKPYVIFMVVYSSVFFLLNVTGNSPVKLGMSSALLSFIAIAGLFCMIAGMFMVFYIISAFLEGLDGEVGRYDSMRRLEKVYKAMMSLFFIAGICFFFFPFLAKPMMAILLLTKGLFLYEFYQVFIRGRKV</sequence>
<dbReference type="Proteomes" id="UP000198618">
    <property type="component" value="Unassembled WGS sequence"/>
</dbReference>
<gene>
    <name evidence="2" type="ORF">SAMN05216389_11833</name>
</gene>
<name>A0A1I0G0M9_9BACI</name>
<keyword evidence="3" id="KW-1185">Reference proteome</keyword>
<dbReference type="OrthoDB" id="2451918at2"/>
<dbReference type="STRING" id="930131.SAMN05216389_11833"/>
<keyword evidence="1" id="KW-1133">Transmembrane helix</keyword>
<evidence type="ECO:0000313" key="3">
    <source>
        <dbReference type="Proteomes" id="UP000198618"/>
    </source>
</evidence>
<feature type="transmembrane region" description="Helical" evidence="1">
    <location>
        <begin position="160"/>
        <end position="178"/>
    </location>
</feature>
<evidence type="ECO:0008006" key="4">
    <source>
        <dbReference type="Google" id="ProtNLM"/>
    </source>
</evidence>
<organism evidence="2 3">
    <name type="scientific">Oceanobacillus limi</name>
    <dbReference type="NCBI Taxonomy" id="930131"/>
    <lineage>
        <taxon>Bacteria</taxon>
        <taxon>Bacillati</taxon>
        <taxon>Bacillota</taxon>
        <taxon>Bacilli</taxon>
        <taxon>Bacillales</taxon>
        <taxon>Bacillaceae</taxon>
        <taxon>Oceanobacillus</taxon>
    </lineage>
</organism>
<keyword evidence="1" id="KW-0472">Membrane</keyword>
<dbReference type="AlphaFoldDB" id="A0A1I0G0M9"/>
<dbReference type="RefSeq" id="WP_090871690.1">
    <property type="nucleotide sequence ID" value="NZ_FOHE01000018.1"/>
</dbReference>
<keyword evidence="1" id="KW-0812">Transmembrane</keyword>
<feature type="transmembrane region" description="Helical" evidence="1">
    <location>
        <begin position="87"/>
        <end position="114"/>
    </location>
</feature>
<protein>
    <recommendedName>
        <fullName evidence="4">Integral membrane protein</fullName>
    </recommendedName>
</protein>
<proteinExistence type="predicted"/>